<reference evidence="2 3" key="1">
    <citation type="submission" date="2015-03" db="EMBL/GenBank/DDBJ databases">
        <authorList>
            <person name="Hassan Y.I."/>
            <person name="Lepp D."/>
            <person name="Zhou T."/>
        </authorList>
    </citation>
    <scope>NUCLEOTIDE SEQUENCE [LARGE SCALE GENOMIC DNA]</scope>
    <source>
        <strain evidence="2 3">GH2-10</strain>
    </source>
</reference>
<dbReference type="InterPro" id="IPR032710">
    <property type="entry name" value="NTF2-like_dom_sf"/>
</dbReference>
<keyword evidence="3" id="KW-1185">Reference proteome</keyword>
<protein>
    <submittedName>
        <fullName evidence="2">Limonene-1,2-epoxide hydrolase</fullName>
    </submittedName>
</protein>
<dbReference type="AlphaFoldDB" id="A0A0F5L101"/>
<dbReference type="Gene3D" id="3.10.450.50">
    <property type="match status" value="1"/>
</dbReference>
<dbReference type="SUPFAM" id="SSF54427">
    <property type="entry name" value="NTF2-like"/>
    <property type="match status" value="1"/>
</dbReference>
<dbReference type="GO" id="GO:0016787">
    <property type="term" value="F:hydrolase activity"/>
    <property type="evidence" value="ECO:0007669"/>
    <property type="project" value="UniProtKB-KW"/>
</dbReference>
<gene>
    <name evidence="2" type="ORF">VW35_19230</name>
</gene>
<organism evidence="2 3">
    <name type="scientific">Devosia soli</name>
    <dbReference type="NCBI Taxonomy" id="361041"/>
    <lineage>
        <taxon>Bacteria</taxon>
        <taxon>Pseudomonadati</taxon>
        <taxon>Pseudomonadota</taxon>
        <taxon>Alphaproteobacteria</taxon>
        <taxon>Hyphomicrobiales</taxon>
        <taxon>Devosiaceae</taxon>
        <taxon>Devosia</taxon>
    </lineage>
</organism>
<name>A0A0F5L101_9HYPH</name>
<evidence type="ECO:0000259" key="1">
    <source>
        <dbReference type="Pfam" id="PF07858"/>
    </source>
</evidence>
<sequence>MTTPIEIVSEFCAAFVEDGGRAAIRRWFSPETIWDNVGITSTTGIEEAIGFIDGLEKSMGIATVRIEMLAIAATGNRVLTERLDIFERADGSEIGRTTLMGIYELDGDHIAAWRDYAHPNALSMAAAD</sequence>
<dbReference type="Proteomes" id="UP000033514">
    <property type="component" value="Unassembled WGS sequence"/>
</dbReference>
<evidence type="ECO:0000313" key="2">
    <source>
        <dbReference type="EMBL" id="KKB75889.1"/>
    </source>
</evidence>
<dbReference type="RefSeq" id="WP_046144706.1">
    <property type="nucleotide sequence ID" value="NZ_LAJG01000048.1"/>
</dbReference>
<evidence type="ECO:0000313" key="3">
    <source>
        <dbReference type="Proteomes" id="UP000033514"/>
    </source>
</evidence>
<feature type="domain" description="Limonene-1,2-epoxide hydrolase" evidence="1">
    <location>
        <begin position="3"/>
        <end position="117"/>
    </location>
</feature>
<dbReference type="InterPro" id="IPR013100">
    <property type="entry name" value="LEH"/>
</dbReference>
<dbReference type="PATRIC" id="fig|361041.3.peg.3264"/>
<proteinExistence type="predicted"/>
<keyword evidence="2" id="KW-0378">Hydrolase</keyword>
<dbReference type="OrthoDB" id="9781757at2"/>
<dbReference type="EMBL" id="LAJG01000048">
    <property type="protein sequence ID" value="KKB75889.1"/>
    <property type="molecule type" value="Genomic_DNA"/>
</dbReference>
<comment type="caution">
    <text evidence="2">The sequence shown here is derived from an EMBL/GenBank/DDBJ whole genome shotgun (WGS) entry which is preliminary data.</text>
</comment>
<accession>A0A0F5L101</accession>
<dbReference type="Pfam" id="PF07858">
    <property type="entry name" value="LEH"/>
    <property type="match status" value="1"/>
</dbReference>